<reference evidence="1 2" key="1">
    <citation type="submission" date="2019-05" db="EMBL/GenBank/DDBJ databases">
        <title>Another draft genome of Portunus trituberculatus and its Hox gene families provides insights of decapod evolution.</title>
        <authorList>
            <person name="Jeong J.-H."/>
            <person name="Song I."/>
            <person name="Kim S."/>
            <person name="Choi T."/>
            <person name="Kim D."/>
            <person name="Ryu S."/>
            <person name="Kim W."/>
        </authorList>
    </citation>
    <scope>NUCLEOTIDE SEQUENCE [LARGE SCALE GENOMIC DNA]</scope>
    <source>
        <tissue evidence="1">Muscle</tissue>
    </source>
</reference>
<dbReference type="Proteomes" id="UP000324222">
    <property type="component" value="Unassembled WGS sequence"/>
</dbReference>
<dbReference type="EMBL" id="VSRR010073229">
    <property type="protein sequence ID" value="MPC87001.1"/>
    <property type="molecule type" value="Genomic_DNA"/>
</dbReference>
<name>A0A5B7INF3_PORTR</name>
<keyword evidence="2" id="KW-1185">Reference proteome</keyword>
<proteinExistence type="predicted"/>
<sequence length="68" mass="7537">MQPNQARPARGITPNMFPLQADPNQLGGVLAWASNHDLHVPTVSLAEMMKENYYKDLICTILVTSLIT</sequence>
<evidence type="ECO:0000313" key="1">
    <source>
        <dbReference type="EMBL" id="MPC87001.1"/>
    </source>
</evidence>
<organism evidence="1 2">
    <name type="scientific">Portunus trituberculatus</name>
    <name type="common">Swimming crab</name>
    <name type="synonym">Neptunus trituberculatus</name>
    <dbReference type="NCBI Taxonomy" id="210409"/>
    <lineage>
        <taxon>Eukaryota</taxon>
        <taxon>Metazoa</taxon>
        <taxon>Ecdysozoa</taxon>
        <taxon>Arthropoda</taxon>
        <taxon>Crustacea</taxon>
        <taxon>Multicrustacea</taxon>
        <taxon>Malacostraca</taxon>
        <taxon>Eumalacostraca</taxon>
        <taxon>Eucarida</taxon>
        <taxon>Decapoda</taxon>
        <taxon>Pleocyemata</taxon>
        <taxon>Brachyura</taxon>
        <taxon>Eubrachyura</taxon>
        <taxon>Portunoidea</taxon>
        <taxon>Portunidae</taxon>
        <taxon>Portuninae</taxon>
        <taxon>Portunus</taxon>
    </lineage>
</organism>
<gene>
    <name evidence="1" type="ORF">E2C01_081849</name>
</gene>
<dbReference type="AlphaFoldDB" id="A0A5B7INF3"/>
<accession>A0A5B7INF3</accession>
<evidence type="ECO:0000313" key="2">
    <source>
        <dbReference type="Proteomes" id="UP000324222"/>
    </source>
</evidence>
<comment type="caution">
    <text evidence="1">The sequence shown here is derived from an EMBL/GenBank/DDBJ whole genome shotgun (WGS) entry which is preliminary data.</text>
</comment>
<protein>
    <submittedName>
        <fullName evidence="1">Uncharacterized protein</fullName>
    </submittedName>
</protein>